<proteinExistence type="predicted"/>
<evidence type="ECO:0000256" key="1">
    <source>
        <dbReference type="SAM" id="MobiDB-lite"/>
    </source>
</evidence>
<feature type="compositionally biased region" description="Low complexity" evidence="1">
    <location>
        <begin position="44"/>
        <end position="55"/>
    </location>
</feature>
<feature type="region of interest" description="Disordered" evidence="1">
    <location>
        <begin position="1"/>
        <end position="67"/>
    </location>
</feature>
<sequence length="67" mass="6724">MSAPEQKHTPPGPTVPSGDEGLREDSGQGLPPHGDLAEHLVARGESAGSPEGSGSVDPTAEQETGHS</sequence>
<reference evidence="2 3" key="1">
    <citation type="submission" date="2020-03" db="EMBL/GenBank/DDBJ databases">
        <title>Two novel Motilibacter sp.</title>
        <authorList>
            <person name="Liu S."/>
        </authorList>
    </citation>
    <scope>NUCLEOTIDE SEQUENCE [LARGE SCALE GENOMIC DNA]</scope>
    <source>
        <strain evidence="2 3">E257</strain>
    </source>
</reference>
<evidence type="ECO:0000313" key="2">
    <source>
        <dbReference type="EMBL" id="NHC13775.1"/>
    </source>
</evidence>
<evidence type="ECO:0000313" key="3">
    <source>
        <dbReference type="Proteomes" id="UP000800981"/>
    </source>
</evidence>
<dbReference type="EMBL" id="JAANNP010000003">
    <property type="protein sequence ID" value="NHC13775.1"/>
    <property type="molecule type" value="Genomic_DNA"/>
</dbReference>
<gene>
    <name evidence="2" type="ORF">G9H71_08275</name>
</gene>
<comment type="caution">
    <text evidence="2">The sequence shown here is derived from an EMBL/GenBank/DDBJ whole genome shotgun (WGS) entry which is preliminary data.</text>
</comment>
<name>A0ABX0GVV8_9ACTN</name>
<dbReference type="Proteomes" id="UP000800981">
    <property type="component" value="Unassembled WGS sequence"/>
</dbReference>
<accession>A0ABX0GVV8</accession>
<dbReference type="RefSeq" id="WP_166280667.1">
    <property type="nucleotide sequence ID" value="NZ_JAANNP010000003.1"/>
</dbReference>
<organism evidence="2 3">
    <name type="scientific">Motilibacter deserti</name>
    <dbReference type="NCBI Taxonomy" id="2714956"/>
    <lineage>
        <taxon>Bacteria</taxon>
        <taxon>Bacillati</taxon>
        <taxon>Actinomycetota</taxon>
        <taxon>Actinomycetes</taxon>
        <taxon>Motilibacterales</taxon>
        <taxon>Motilibacteraceae</taxon>
        <taxon>Motilibacter</taxon>
    </lineage>
</organism>
<keyword evidence="3" id="KW-1185">Reference proteome</keyword>
<protein>
    <submittedName>
        <fullName evidence="2">Uncharacterized protein</fullName>
    </submittedName>
</protein>